<dbReference type="AlphaFoldDB" id="A0A1C1CW44"/>
<accession>A0A1C1CW44</accession>
<evidence type="ECO:0008006" key="3">
    <source>
        <dbReference type="Google" id="ProtNLM"/>
    </source>
</evidence>
<dbReference type="eggNOG" id="ENOG502QSJX">
    <property type="taxonomic scope" value="Eukaryota"/>
</dbReference>
<dbReference type="STRING" id="86049.A0A1C1CW44"/>
<sequence>MAEVDSRPAVHKFDIKPIIKEKLSSSSSGAGTHSRLSFQPDTHLAYREAPRVLTLKDIGLPEHVGISPVAISEPFPLFTEEAINIMRGEIFTNEVWDNCMHSTEFAGCQLRGHCPKYAPFMYDAWTNPRTLAIVSEIAGIDLVPMIDIDIGNINVSVQEPLKNHDKLVNQPDDDIPVTKWHVDSYPFVCVVMMSDASQMIGGETAVKTGSGEIIKVRGPQMGSAVVLQGRHITHQALAAVGGAERITMITSFRPRDALVPDSSVLTSIRPISNLSELYFQWTEYRVEVLQARLQIMLDTLREHHRAGNPTDVAKIKGFLNKQEEWLCCTNKEIVPP</sequence>
<proteinExistence type="predicted"/>
<dbReference type="VEuPathDB" id="FungiDB:CLCR_10356"/>
<protein>
    <recommendedName>
        <fullName evidence="3">Fe2OG dioxygenase domain-containing protein</fullName>
    </recommendedName>
</protein>
<name>A0A1C1CW44_9EURO</name>
<comment type="caution">
    <text evidence="1">The sequence shown here is derived from an EMBL/GenBank/DDBJ whole genome shotgun (WGS) entry which is preliminary data.</text>
</comment>
<dbReference type="OrthoDB" id="10256055at2759"/>
<dbReference type="PANTHER" id="PTHR41677:SF1">
    <property type="entry name" value="FE2OG DIOXYGENASE DOMAIN-CONTAINING PROTEIN"/>
    <property type="match status" value="1"/>
</dbReference>
<evidence type="ECO:0000313" key="1">
    <source>
        <dbReference type="EMBL" id="OCT52698.1"/>
    </source>
</evidence>
<dbReference type="EMBL" id="LGRB01000008">
    <property type="protein sequence ID" value="OCT52698.1"/>
    <property type="molecule type" value="Genomic_DNA"/>
</dbReference>
<reference evidence="2" key="1">
    <citation type="submission" date="2015-07" db="EMBL/GenBank/DDBJ databases">
        <authorList>
            <person name="Teixeira M.M."/>
            <person name="Souza R.C."/>
            <person name="Almeida L.G."/>
            <person name="Vicente V.A."/>
            <person name="de Hoog S."/>
            <person name="Bocca A.L."/>
            <person name="de Almeida S.R."/>
            <person name="Vasconcelos A.T."/>
            <person name="Felipe M.S."/>
        </authorList>
    </citation>
    <scope>NUCLEOTIDE SEQUENCE [LARGE SCALE GENOMIC DNA]</scope>
    <source>
        <strain evidence="2">KSF</strain>
    </source>
</reference>
<keyword evidence="2" id="KW-1185">Reference proteome</keyword>
<gene>
    <name evidence="1" type="ORF">CLCR_10356</name>
</gene>
<organism evidence="1 2">
    <name type="scientific">Cladophialophora carrionii</name>
    <dbReference type="NCBI Taxonomy" id="86049"/>
    <lineage>
        <taxon>Eukaryota</taxon>
        <taxon>Fungi</taxon>
        <taxon>Dikarya</taxon>
        <taxon>Ascomycota</taxon>
        <taxon>Pezizomycotina</taxon>
        <taxon>Eurotiomycetes</taxon>
        <taxon>Chaetothyriomycetidae</taxon>
        <taxon>Chaetothyriales</taxon>
        <taxon>Herpotrichiellaceae</taxon>
        <taxon>Cladophialophora</taxon>
    </lineage>
</organism>
<dbReference type="Proteomes" id="UP000094526">
    <property type="component" value="Unassembled WGS sequence"/>
</dbReference>
<dbReference type="VEuPathDB" id="FungiDB:G647_04078"/>
<evidence type="ECO:0000313" key="2">
    <source>
        <dbReference type="Proteomes" id="UP000094526"/>
    </source>
</evidence>
<dbReference type="PANTHER" id="PTHR41677">
    <property type="entry name" value="YALI0B19030P"/>
    <property type="match status" value="1"/>
</dbReference>